<accession>A0ACC2JJB3</accession>
<comment type="caution">
    <text evidence="1">The sequence shown here is derived from an EMBL/GenBank/DDBJ whole genome shotgun (WGS) entry which is preliminary data.</text>
</comment>
<dbReference type="EMBL" id="JAPUUL010001398">
    <property type="protein sequence ID" value="KAJ8127516.1"/>
    <property type="molecule type" value="Genomic_DNA"/>
</dbReference>
<reference evidence="1" key="1">
    <citation type="submission" date="2022-12" db="EMBL/GenBank/DDBJ databases">
        <title>Genome Sequence of Lasiodiplodia mahajangana.</title>
        <authorList>
            <person name="Buettner E."/>
        </authorList>
    </citation>
    <scope>NUCLEOTIDE SEQUENCE</scope>
    <source>
        <strain evidence="1">VT137</strain>
    </source>
</reference>
<name>A0ACC2JJB3_9PEZI</name>
<dbReference type="Proteomes" id="UP001153332">
    <property type="component" value="Unassembled WGS sequence"/>
</dbReference>
<sequence length="207" mass="23970">MSEGGDIGIFPVPSHESEMMKATVEEYRAEITARRDDRKSDREYFTEQIFTTVDDGMKKAREMAEKHENSIREAKLQMSSWERQMQESESDIEASRLVPYITRQDVFHIGVHVALKMAIDRAGATTMDAWDNMFLGFRDAHRCKPEGWERSSETIPNVRGSELQRQLLFNMAGELLKKANTIMYIIDIQLQGNYKPMMPMLLNLSRN</sequence>
<organism evidence="1 2">
    <name type="scientific">Lasiodiplodia mahajangana</name>
    <dbReference type="NCBI Taxonomy" id="1108764"/>
    <lineage>
        <taxon>Eukaryota</taxon>
        <taxon>Fungi</taxon>
        <taxon>Dikarya</taxon>
        <taxon>Ascomycota</taxon>
        <taxon>Pezizomycotina</taxon>
        <taxon>Dothideomycetes</taxon>
        <taxon>Dothideomycetes incertae sedis</taxon>
        <taxon>Botryosphaeriales</taxon>
        <taxon>Botryosphaeriaceae</taxon>
        <taxon>Lasiodiplodia</taxon>
    </lineage>
</organism>
<proteinExistence type="predicted"/>
<gene>
    <name evidence="1" type="ORF">O1611_g6119</name>
</gene>
<protein>
    <submittedName>
        <fullName evidence="1">Uncharacterized protein</fullName>
    </submittedName>
</protein>
<evidence type="ECO:0000313" key="1">
    <source>
        <dbReference type="EMBL" id="KAJ8127516.1"/>
    </source>
</evidence>
<keyword evidence="2" id="KW-1185">Reference proteome</keyword>
<evidence type="ECO:0000313" key="2">
    <source>
        <dbReference type="Proteomes" id="UP001153332"/>
    </source>
</evidence>